<feature type="transmembrane region" description="Helical" evidence="5">
    <location>
        <begin position="6"/>
        <end position="39"/>
    </location>
</feature>
<dbReference type="RefSeq" id="WP_137601449.1">
    <property type="nucleotide sequence ID" value="NZ_BJEB01000009.1"/>
</dbReference>
<proteinExistence type="predicted"/>
<dbReference type="GO" id="GO:0005886">
    <property type="term" value="C:plasma membrane"/>
    <property type="evidence" value="ECO:0007669"/>
    <property type="project" value="UniProtKB-ARBA"/>
</dbReference>
<gene>
    <name evidence="6" type="ORF">F0161_02385</name>
</gene>
<name>A0A5P1X004_9LACO</name>
<sequence>MNPSFKLILIILISFEISFTRSLTANCVLIAVCLIYLMIHKIKLKTLGIVLLIPVIPAVALSITIAFFTPAQDYHFALVLFSRMFAYVLLGTSFTLINSPIELARSLEQNLHLPSKFAYGSLAAFGVLPKMKSTILTLQKAALMRGITLSYWSPKLYFKALLIAMNWSDELAQAMLSHGYVEDTTRTYAATIPIKSTDWAYMIVPILIIQPLLFLLP</sequence>
<dbReference type="AlphaFoldDB" id="A0A5P1X004"/>
<dbReference type="EMBL" id="CP043939">
    <property type="protein sequence ID" value="QER66833.1"/>
    <property type="molecule type" value="Genomic_DNA"/>
</dbReference>
<comment type="subcellular location">
    <subcellularLocation>
        <location evidence="1">Membrane</location>
        <topology evidence="1">Multi-pass membrane protein</topology>
    </subcellularLocation>
</comment>
<dbReference type="KEGG" id="lnn:F0161_02385"/>
<keyword evidence="3 5" id="KW-1133">Transmembrane helix</keyword>
<evidence type="ECO:0000313" key="6">
    <source>
        <dbReference type="EMBL" id="QER66833.1"/>
    </source>
</evidence>
<dbReference type="Proteomes" id="UP000325295">
    <property type="component" value="Chromosome"/>
</dbReference>
<evidence type="ECO:0000256" key="3">
    <source>
        <dbReference type="ARBA" id="ARBA00022989"/>
    </source>
</evidence>
<evidence type="ECO:0000313" key="7">
    <source>
        <dbReference type="Proteomes" id="UP000325295"/>
    </source>
</evidence>
<dbReference type="InterPro" id="IPR003339">
    <property type="entry name" value="ABC/ECF_trnsptr_transmembrane"/>
</dbReference>
<accession>A0A5P1X004</accession>
<keyword evidence="7" id="KW-1185">Reference proteome</keyword>
<evidence type="ECO:0000256" key="1">
    <source>
        <dbReference type="ARBA" id="ARBA00004141"/>
    </source>
</evidence>
<evidence type="ECO:0000256" key="2">
    <source>
        <dbReference type="ARBA" id="ARBA00022692"/>
    </source>
</evidence>
<protein>
    <submittedName>
        <fullName evidence="6">Energy-coupling factor transporter transmembrane protein EcfT</fullName>
    </submittedName>
</protein>
<reference evidence="6 7" key="1">
    <citation type="submission" date="2019-09" db="EMBL/GenBank/DDBJ databases">
        <title>Complete Genome Sequence of Lactobacillus nenjiangensis SH-Y15, isolated from sauerkraut.</title>
        <authorList>
            <person name="Yang H."/>
        </authorList>
    </citation>
    <scope>NUCLEOTIDE SEQUENCE [LARGE SCALE GENOMIC DNA]</scope>
    <source>
        <strain evidence="6 7">SH-Y15</strain>
    </source>
</reference>
<feature type="transmembrane region" description="Helical" evidence="5">
    <location>
        <begin position="46"/>
        <end position="68"/>
    </location>
</feature>
<evidence type="ECO:0000256" key="4">
    <source>
        <dbReference type="ARBA" id="ARBA00023136"/>
    </source>
</evidence>
<keyword evidence="2 5" id="KW-0812">Transmembrane</keyword>
<keyword evidence="4 5" id="KW-0472">Membrane</keyword>
<dbReference type="OrthoDB" id="92887at2"/>
<organism evidence="6 7">
    <name type="scientific">Paucilactobacillus nenjiangensis</name>
    <dbReference type="NCBI Taxonomy" id="1296540"/>
    <lineage>
        <taxon>Bacteria</taxon>
        <taxon>Bacillati</taxon>
        <taxon>Bacillota</taxon>
        <taxon>Bacilli</taxon>
        <taxon>Lactobacillales</taxon>
        <taxon>Lactobacillaceae</taxon>
        <taxon>Paucilactobacillus</taxon>
    </lineage>
</organism>
<evidence type="ECO:0000256" key="5">
    <source>
        <dbReference type="SAM" id="Phobius"/>
    </source>
</evidence>
<feature type="transmembrane region" description="Helical" evidence="5">
    <location>
        <begin position="74"/>
        <end position="97"/>
    </location>
</feature>
<dbReference type="CDD" id="cd16914">
    <property type="entry name" value="EcfT"/>
    <property type="match status" value="1"/>
</dbReference>
<feature type="transmembrane region" description="Helical" evidence="5">
    <location>
        <begin position="199"/>
        <end position="216"/>
    </location>
</feature>
<dbReference type="Pfam" id="PF02361">
    <property type="entry name" value="CbiQ"/>
    <property type="match status" value="1"/>
</dbReference>